<protein>
    <submittedName>
        <fullName evidence="2">Uncharacterized protein</fullName>
    </submittedName>
</protein>
<feature type="region of interest" description="Disordered" evidence="1">
    <location>
        <begin position="16"/>
        <end position="50"/>
    </location>
</feature>
<gene>
    <name evidence="2" type="ORF">THTE_2445</name>
</gene>
<sequence>MADTPSQTAICVRHIPGTMSNTAGKSVFNPDSAKTQGRQAREVPGRQEMW</sequence>
<evidence type="ECO:0000313" key="2">
    <source>
        <dbReference type="EMBL" id="ASV75047.1"/>
    </source>
</evidence>
<dbReference type="KEGG" id="ttf:THTE_2445"/>
<evidence type="ECO:0000313" key="3">
    <source>
        <dbReference type="Proteomes" id="UP000215086"/>
    </source>
</evidence>
<keyword evidence="3" id="KW-1185">Reference proteome</keyword>
<dbReference type="Proteomes" id="UP000215086">
    <property type="component" value="Chromosome"/>
</dbReference>
<dbReference type="AlphaFoldDB" id="A0A286RGH5"/>
<proteinExistence type="predicted"/>
<organism evidence="2 3">
    <name type="scientific">Thermogutta terrifontis</name>
    <dbReference type="NCBI Taxonomy" id="1331910"/>
    <lineage>
        <taxon>Bacteria</taxon>
        <taxon>Pseudomonadati</taxon>
        <taxon>Planctomycetota</taxon>
        <taxon>Planctomycetia</taxon>
        <taxon>Pirellulales</taxon>
        <taxon>Thermoguttaceae</taxon>
        <taxon>Thermogutta</taxon>
    </lineage>
</organism>
<name>A0A286RGH5_9BACT</name>
<feature type="compositionally biased region" description="Basic and acidic residues" evidence="1">
    <location>
        <begin position="39"/>
        <end position="50"/>
    </location>
</feature>
<dbReference type="EMBL" id="CP018477">
    <property type="protein sequence ID" value="ASV75047.1"/>
    <property type="molecule type" value="Genomic_DNA"/>
</dbReference>
<reference evidence="2 3" key="1">
    <citation type="journal article" name="Front. Microbiol.">
        <title>Sugar Metabolism of the First Thermophilic Planctomycete Thermogutta terrifontis: Comparative Genomic and Transcriptomic Approaches.</title>
        <authorList>
            <person name="Elcheninov A.G."/>
            <person name="Menzel P."/>
            <person name="Gudbergsdottir S.R."/>
            <person name="Slesarev A.I."/>
            <person name="Kadnikov V.V."/>
            <person name="Krogh A."/>
            <person name="Bonch-Osmolovskaya E.A."/>
            <person name="Peng X."/>
            <person name="Kublanov I.V."/>
        </authorList>
    </citation>
    <scope>NUCLEOTIDE SEQUENCE [LARGE SCALE GENOMIC DNA]</scope>
    <source>
        <strain evidence="2 3">R1</strain>
    </source>
</reference>
<accession>A0A286RGH5</accession>
<evidence type="ECO:0000256" key="1">
    <source>
        <dbReference type="SAM" id="MobiDB-lite"/>
    </source>
</evidence>